<dbReference type="UniPathway" id="UPA00196"/>
<dbReference type="GO" id="GO:0004376">
    <property type="term" value="F:GPI mannosyltransferase activity"/>
    <property type="evidence" value="ECO:0007669"/>
    <property type="project" value="InterPro"/>
</dbReference>
<evidence type="ECO:0000256" key="8">
    <source>
        <dbReference type="ARBA" id="ARBA00022989"/>
    </source>
</evidence>
<keyword evidence="7" id="KW-0256">Endoplasmic reticulum</keyword>
<evidence type="ECO:0000256" key="5">
    <source>
        <dbReference type="ARBA" id="ARBA00022679"/>
    </source>
</evidence>
<feature type="transmembrane region" description="Helical" evidence="10">
    <location>
        <begin position="367"/>
        <end position="384"/>
    </location>
</feature>
<keyword evidence="8 10" id="KW-1133">Transmembrane helix</keyword>
<dbReference type="GO" id="GO:0000009">
    <property type="term" value="F:alpha-1,6-mannosyltransferase activity"/>
    <property type="evidence" value="ECO:0007669"/>
    <property type="project" value="InterPro"/>
</dbReference>
<evidence type="ECO:0000256" key="1">
    <source>
        <dbReference type="ARBA" id="ARBA00004477"/>
    </source>
</evidence>
<comment type="caution">
    <text evidence="11">The sequence shown here is derived from an EMBL/GenBank/DDBJ whole genome shotgun (WGS) entry which is preliminary data.</text>
</comment>
<feature type="transmembrane region" description="Helical" evidence="10">
    <location>
        <begin position="187"/>
        <end position="213"/>
    </location>
</feature>
<dbReference type="InterPro" id="IPR007315">
    <property type="entry name" value="PIG-V/Gpi18"/>
</dbReference>
<keyword evidence="4 11" id="KW-0328">Glycosyltransferase</keyword>
<proteinExistence type="predicted"/>
<dbReference type="EMBL" id="VFPQ01000002">
    <property type="protein sequence ID" value="TQM72597.1"/>
    <property type="molecule type" value="Genomic_DNA"/>
</dbReference>
<feature type="transmembrane region" description="Helical" evidence="10">
    <location>
        <begin position="339"/>
        <end position="360"/>
    </location>
</feature>
<dbReference type="GO" id="GO:0016020">
    <property type="term" value="C:membrane"/>
    <property type="evidence" value="ECO:0007669"/>
    <property type="project" value="GOC"/>
</dbReference>
<feature type="transmembrane region" description="Helical" evidence="10">
    <location>
        <begin position="279"/>
        <end position="297"/>
    </location>
</feature>
<comment type="subcellular location">
    <subcellularLocation>
        <location evidence="1">Endoplasmic reticulum membrane</location>
        <topology evidence="1">Multi-pass membrane protein</topology>
    </subcellularLocation>
</comment>
<sequence>MGLGDRRRAMRWRRVGWPYVDRLREPDWEALLLWLATRLGVIVLGTVGAAMLFQDQRLPPFLDRLRRWDAEHLIEIARFGYGGDPAQPPDAGLPAFFPGQPLALRAVHVIVPDWVLAGVLISLVAGGVAMVALSRLGELAGPPGTGRWAVLALLLCPTSVFLFAGYSEALFLAFAIPAWLAARQDRWRLACLLAAGASCVRITGLFLGCALIVEYVAAGRRRAAQAAVAATAGARRPLRVGSAPGGATAVPVGEGEPGAAGEPRAAAGAWWRRAGGGPGWLVVPFVPLVLYSAYQYLRTGDLLAWKHAQEAGWGRTLVWPWESFLTTWEQATADGRFAWAFRMEIAGAVVGVAVLVWLLVLRRWSDVVYVGLQLAALLCSAYYLSIPRSMLLWWPVWIAVGQVAARRPWVMAVYGAVAAPLMVLNTLAFLQGAWAG</sequence>
<evidence type="ECO:0000256" key="2">
    <source>
        <dbReference type="ARBA" id="ARBA00004687"/>
    </source>
</evidence>
<comment type="pathway">
    <text evidence="2">Glycolipid biosynthesis; glycosylphosphatidylinositol-anchor biosynthesis.</text>
</comment>
<evidence type="ECO:0000256" key="10">
    <source>
        <dbReference type="SAM" id="Phobius"/>
    </source>
</evidence>
<name>A0A543IPT6_9ACTN</name>
<protein>
    <submittedName>
        <fullName evidence="11">Mannosyltransferase PIG-V</fullName>
    </submittedName>
</protein>
<dbReference type="PANTHER" id="PTHR12468:SF2">
    <property type="entry name" value="GPI MANNOSYLTRANSFERASE 2"/>
    <property type="match status" value="1"/>
</dbReference>
<feature type="transmembrane region" description="Helical" evidence="10">
    <location>
        <begin position="148"/>
        <end position="181"/>
    </location>
</feature>
<reference evidence="11 12" key="1">
    <citation type="submission" date="2019-06" db="EMBL/GenBank/DDBJ databases">
        <title>Sequencing the genomes of 1000 actinobacteria strains.</title>
        <authorList>
            <person name="Klenk H.-P."/>
        </authorList>
    </citation>
    <scope>NUCLEOTIDE SEQUENCE [LARGE SCALE GENOMIC DNA]</scope>
    <source>
        <strain evidence="11 12">DSM 43186</strain>
    </source>
</reference>
<dbReference type="PANTHER" id="PTHR12468">
    <property type="entry name" value="GPI MANNOSYLTRANSFERASE 2"/>
    <property type="match status" value="1"/>
</dbReference>
<organism evidence="11 12">
    <name type="scientific">Thermopolyspora flexuosa</name>
    <dbReference type="NCBI Taxonomy" id="103836"/>
    <lineage>
        <taxon>Bacteria</taxon>
        <taxon>Bacillati</taxon>
        <taxon>Actinomycetota</taxon>
        <taxon>Actinomycetes</taxon>
        <taxon>Streptosporangiales</taxon>
        <taxon>Streptosporangiaceae</taxon>
        <taxon>Thermopolyspora</taxon>
    </lineage>
</organism>
<feature type="transmembrane region" description="Helical" evidence="10">
    <location>
        <begin position="31"/>
        <end position="53"/>
    </location>
</feature>
<evidence type="ECO:0000256" key="3">
    <source>
        <dbReference type="ARBA" id="ARBA00022502"/>
    </source>
</evidence>
<dbReference type="Pfam" id="PF04188">
    <property type="entry name" value="Mannosyl_trans2"/>
    <property type="match status" value="1"/>
</dbReference>
<evidence type="ECO:0000313" key="11">
    <source>
        <dbReference type="EMBL" id="TQM72597.1"/>
    </source>
</evidence>
<keyword evidence="9 10" id="KW-0472">Membrane</keyword>
<gene>
    <name evidence="11" type="ORF">FHX40_4747</name>
</gene>
<evidence type="ECO:0000256" key="4">
    <source>
        <dbReference type="ARBA" id="ARBA00022676"/>
    </source>
</evidence>
<keyword evidence="3" id="KW-0337">GPI-anchor biosynthesis</keyword>
<accession>A0A543IPT6</accession>
<evidence type="ECO:0000256" key="7">
    <source>
        <dbReference type="ARBA" id="ARBA00022824"/>
    </source>
</evidence>
<evidence type="ECO:0000256" key="6">
    <source>
        <dbReference type="ARBA" id="ARBA00022692"/>
    </source>
</evidence>
<keyword evidence="12" id="KW-1185">Reference proteome</keyword>
<dbReference type="GO" id="GO:0031501">
    <property type="term" value="C:mannosyltransferase complex"/>
    <property type="evidence" value="ECO:0007669"/>
    <property type="project" value="TreeGrafter"/>
</dbReference>
<keyword evidence="5 11" id="KW-0808">Transferase</keyword>
<keyword evidence="6 10" id="KW-0812">Transmembrane</keyword>
<dbReference type="AlphaFoldDB" id="A0A543IPT6"/>
<feature type="transmembrane region" description="Helical" evidence="10">
    <location>
        <begin position="412"/>
        <end position="434"/>
    </location>
</feature>
<feature type="transmembrane region" description="Helical" evidence="10">
    <location>
        <begin position="114"/>
        <end position="136"/>
    </location>
</feature>
<dbReference type="GO" id="GO:0006506">
    <property type="term" value="P:GPI anchor biosynthetic process"/>
    <property type="evidence" value="ECO:0007669"/>
    <property type="project" value="UniProtKB-UniPathway"/>
</dbReference>
<dbReference type="Proteomes" id="UP000319213">
    <property type="component" value="Unassembled WGS sequence"/>
</dbReference>
<evidence type="ECO:0000256" key="9">
    <source>
        <dbReference type="ARBA" id="ARBA00023136"/>
    </source>
</evidence>
<evidence type="ECO:0000313" key="12">
    <source>
        <dbReference type="Proteomes" id="UP000319213"/>
    </source>
</evidence>